<dbReference type="KEGG" id="sus:Acid_0590"/>
<dbReference type="OrthoDB" id="9805202at2"/>
<dbReference type="GO" id="GO:0020037">
    <property type="term" value="F:heme binding"/>
    <property type="evidence" value="ECO:0007669"/>
    <property type="project" value="InterPro"/>
</dbReference>
<dbReference type="eggNOG" id="COG2010">
    <property type="taxonomic scope" value="Bacteria"/>
</dbReference>
<sequence length="790" mass="87592" precursor="true">MKLSRVWIIRAAAVIGVLGVLALAGTGYRRWKKRPGPGRMADEASRAPRTRFVAPDEDYYHAMDRGAKLDLEENQGRNTWMVWSAGNDLFWDWLAHQSAGSFDLLKVVSSYDPDKDTRLSSDQRERLRQIYNFRHDNRLATLGAVNEPCYEQAVEGDPRRYGLWLDQRKLDCVPDPFANEEKYPGVPIGLRGRLNPLGSQYGAPSGVIGLRLFPNPDFHDEAVLKWNAVRYYTDPSYYLSKDLVRPYRVGVTCAFCHAGLDPASLPVDVNDPQWENISSTTGSQYLRMDRIGMWQGDPSQFAYQLLHATRPGSVDMSLVATDHINNPTAIGAIFHVAARMEMARATGKETLAGASLQNRQMSTYVAGGPLAAFFEEPATVWTPRLGSAAMDSSGILAGVNRAFAELGIFSEEWLFHFNPLLGGRPQLPFDLGVARRSSAYWNQTETLTPNVVRFLMRAEAPPVRSGPPVDRTASTRGKLVFAERCAGCHSSKLPSPPAEADLGNCTGNYLDCWNRYWNWTHSQEFRSRMEKLVMADDFLDKNYLSTDLRVPLQVVGTNACTALASNGTAGNLWDAFTSQTYKTLPSAGSITYYDPETGAKREMKLPGGGRGYVRPPSLAGLWFSAPYLNNNSLGSFEPNPSPDARQAAFQSGMEQLLWPEKRERDEKLGDKIPGKIDRTTAVSRLQLPARAVPGESSEDLAIGPIPAGTPVGLLANLDLLSPKALPLLLRMKKELKTEADFAKFTGELFELSACPDYVVNRGHYFGTGLDGDLALTDQQKRDLIEFLKLF</sequence>
<evidence type="ECO:0000256" key="1">
    <source>
        <dbReference type="SAM" id="Phobius"/>
    </source>
</evidence>
<evidence type="ECO:0000313" key="2">
    <source>
        <dbReference type="EMBL" id="ABJ81596.1"/>
    </source>
</evidence>
<evidence type="ECO:0008006" key="3">
    <source>
        <dbReference type="Google" id="ProtNLM"/>
    </source>
</evidence>
<keyword evidence="1" id="KW-0472">Membrane</keyword>
<gene>
    <name evidence="2" type="ordered locus">Acid_0590</name>
</gene>
<dbReference type="HOGENOM" id="CLU_346441_0_0_0"/>
<proteinExistence type="predicted"/>
<dbReference type="InParanoid" id="Q02BH0"/>
<organism evidence="2">
    <name type="scientific">Solibacter usitatus (strain Ellin6076)</name>
    <dbReference type="NCBI Taxonomy" id="234267"/>
    <lineage>
        <taxon>Bacteria</taxon>
        <taxon>Pseudomonadati</taxon>
        <taxon>Acidobacteriota</taxon>
        <taxon>Terriglobia</taxon>
        <taxon>Bryobacterales</taxon>
        <taxon>Solibacteraceae</taxon>
        <taxon>Candidatus Solibacter</taxon>
    </lineage>
</organism>
<dbReference type="SUPFAM" id="SSF46626">
    <property type="entry name" value="Cytochrome c"/>
    <property type="match status" value="1"/>
</dbReference>
<feature type="transmembrane region" description="Helical" evidence="1">
    <location>
        <begin position="6"/>
        <end position="24"/>
    </location>
</feature>
<name>Q02BH0_SOLUE</name>
<dbReference type="GO" id="GO:0009055">
    <property type="term" value="F:electron transfer activity"/>
    <property type="evidence" value="ECO:0007669"/>
    <property type="project" value="InterPro"/>
</dbReference>
<keyword evidence="1" id="KW-1133">Transmembrane helix</keyword>
<reference evidence="2" key="1">
    <citation type="submission" date="2006-10" db="EMBL/GenBank/DDBJ databases">
        <title>Complete sequence of Solibacter usitatus Ellin6076.</title>
        <authorList>
            <consortium name="US DOE Joint Genome Institute"/>
            <person name="Copeland A."/>
            <person name="Lucas S."/>
            <person name="Lapidus A."/>
            <person name="Barry K."/>
            <person name="Detter J.C."/>
            <person name="Glavina del Rio T."/>
            <person name="Hammon N."/>
            <person name="Israni S."/>
            <person name="Dalin E."/>
            <person name="Tice H."/>
            <person name="Pitluck S."/>
            <person name="Thompson L.S."/>
            <person name="Brettin T."/>
            <person name="Bruce D."/>
            <person name="Han C."/>
            <person name="Tapia R."/>
            <person name="Gilna P."/>
            <person name="Schmutz J."/>
            <person name="Larimer F."/>
            <person name="Land M."/>
            <person name="Hauser L."/>
            <person name="Kyrpides N."/>
            <person name="Mikhailova N."/>
            <person name="Janssen P.H."/>
            <person name="Kuske C.R."/>
            <person name="Richardson P."/>
        </authorList>
    </citation>
    <scope>NUCLEOTIDE SEQUENCE</scope>
    <source>
        <strain evidence="2">Ellin6076</strain>
    </source>
</reference>
<dbReference type="STRING" id="234267.Acid_0590"/>
<accession>Q02BH0</accession>
<dbReference type="InterPro" id="IPR036909">
    <property type="entry name" value="Cyt_c-like_dom_sf"/>
</dbReference>
<keyword evidence="1" id="KW-0812">Transmembrane</keyword>
<dbReference type="AlphaFoldDB" id="Q02BH0"/>
<protein>
    <recommendedName>
        <fullName evidence="3">Cytochrome c domain-containing protein</fullName>
    </recommendedName>
</protein>
<dbReference type="EMBL" id="CP000473">
    <property type="protein sequence ID" value="ABJ81596.1"/>
    <property type="molecule type" value="Genomic_DNA"/>
</dbReference>